<evidence type="ECO:0000256" key="6">
    <source>
        <dbReference type="ARBA" id="ARBA00033409"/>
    </source>
</evidence>
<protein>
    <recommendedName>
        <fullName evidence="2 7">DNA repair protein RecO</fullName>
    </recommendedName>
    <alternativeName>
        <fullName evidence="6 7">Recombination protein O</fullName>
    </alternativeName>
</protein>
<keyword evidence="3 7" id="KW-0227">DNA damage</keyword>
<evidence type="ECO:0000256" key="7">
    <source>
        <dbReference type="HAMAP-Rule" id="MF_00201"/>
    </source>
</evidence>
<reference evidence="9" key="1">
    <citation type="journal article" date="2021" name="PeerJ">
        <title>Extensive microbial diversity within the chicken gut microbiome revealed by metagenomics and culture.</title>
        <authorList>
            <person name="Gilroy R."/>
            <person name="Ravi A."/>
            <person name="Getino M."/>
            <person name="Pursley I."/>
            <person name="Horton D.L."/>
            <person name="Alikhan N.F."/>
            <person name="Baker D."/>
            <person name="Gharbi K."/>
            <person name="Hall N."/>
            <person name="Watson M."/>
            <person name="Adriaenssens E.M."/>
            <person name="Foster-Nyarko E."/>
            <person name="Jarju S."/>
            <person name="Secka A."/>
            <person name="Antonio M."/>
            <person name="Oren A."/>
            <person name="Chaudhuri R.R."/>
            <person name="La Ragione R."/>
            <person name="Hildebrand F."/>
            <person name="Pallen M.J."/>
        </authorList>
    </citation>
    <scope>NUCLEOTIDE SEQUENCE</scope>
    <source>
        <strain evidence="9">B5-657</strain>
    </source>
</reference>
<reference evidence="9" key="2">
    <citation type="submission" date="2021-04" db="EMBL/GenBank/DDBJ databases">
        <authorList>
            <person name="Gilroy R."/>
        </authorList>
    </citation>
    <scope>NUCLEOTIDE SEQUENCE</scope>
    <source>
        <strain evidence="9">B5-657</strain>
    </source>
</reference>
<accession>A0A9E2NK91</accession>
<dbReference type="EMBL" id="JAHLFQ010000024">
    <property type="protein sequence ID" value="MBU3803419.1"/>
    <property type="molecule type" value="Genomic_DNA"/>
</dbReference>
<proteinExistence type="inferred from homology"/>
<dbReference type="Gene3D" id="1.20.1440.120">
    <property type="entry name" value="Recombination protein O, C-terminal domain"/>
    <property type="match status" value="1"/>
</dbReference>
<dbReference type="Proteomes" id="UP000824229">
    <property type="component" value="Unassembled WGS sequence"/>
</dbReference>
<dbReference type="InterPro" id="IPR037278">
    <property type="entry name" value="ARFGAP/RecO"/>
</dbReference>
<dbReference type="SUPFAM" id="SSF57863">
    <property type="entry name" value="ArfGap/RecO-like zinc finger"/>
    <property type="match status" value="1"/>
</dbReference>
<evidence type="ECO:0000313" key="9">
    <source>
        <dbReference type="EMBL" id="MBU3803419.1"/>
    </source>
</evidence>
<dbReference type="PANTHER" id="PTHR33991">
    <property type="entry name" value="DNA REPAIR PROTEIN RECO"/>
    <property type="match status" value="1"/>
</dbReference>
<dbReference type="NCBIfam" id="TIGR00613">
    <property type="entry name" value="reco"/>
    <property type="match status" value="1"/>
</dbReference>
<dbReference type="InterPro" id="IPR022572">
    <property type="entry name" value="DNA_rep/recomb_RecO_N"/>
</dbReference>
<evidence type="ECO:0000256" key="1">
    <source>
        <dbReference type="ARBA" id="ARBA00007452"/>
    </source>
</evidence>
<evidence type="ECO:0000313" key="10">
    <source>
        <dbReference type="Proteomes" id="UP000824229"/>
    </source>
</evidence>
<comment type="caution">
    <text evidence="9">The sequence shown here is derived from an EMBL/GenBank/DDBJ whole genome shotgun (WGS) entry which is preliminary data.</text>
</comment>
<dbReference type="Gene3D" id="2.40.50.140">
    <property type="entry name" value="Nucleic acid-binding proteins"/>
    <property type="match status" value="1"/>
</dbReference>
<gene>
    <name evidence="7 9" type="primary">recO</name>
    <name evidence="9" type="ORF">H9872_01480</name>
</gene>
<evidence type="ECO:0000256" key="3">
    <source>
        <dbReference type="ARBA" id="ARBA00022763"/>
    </source>
</evidence>
<feature type="domain" description="DNA replication/recombination mediator RecO N-terminal" evidence="8">
    <location>
        <begin position="1"/>
        <end position="78"/>
    </location>
</feature>
<dbReference type="InterPro" id="IPR042242">
    <property type="entry name" value="RecO_C"/>
</dbReference>
<dbReference type="PANTHER" id="PTHR33991:SF1">
    <property type="entry name" value="DNA REPAIR PROTEIN RECO"/>
    <property type="match status" value="1"/>
</dbReference>
<name>A0A9E2NK91_9FIRM</name>
<comment type="similarity">
    <text evidence="1 7">Belongs to the RecO family.</text>
</comment>
<dbReference type="SUPFAM" id="SSF50249">
    <property type="entry name" value="Nucleic acid-binding proteins"/>
    <property type="match status" value="1"/>
</dbReference>
<evidence type="ECO:0000256" key="5">
    <source>
        <dbReference type="ARBA" id="ARBA00023204"/>
    </source>
</evidence>
<sequence>MLIRTKALVVKEYIVGESDKYITLFTKEYGKIQVLAPKAKKVDRGFASATQLFVYGEFILTSFKDTYRLVNVDIIEMFHNIRNRLESLSYASYIMEFLQYVTEPMLAQPELLRLTLKTLKALTYEEASYSLIRRIYELRALAELGFMPQLASCTECGEVLKEGETSKYYFSAEAGGLVCESCKSYYKDTVMISYSTRYTLQYILSSSINKLYHFRVTHEIQQELNQVCNYYVPFYVDKIFKTVEFIDRIEAMI</sequence>
<keyword evidence="4 7" id="KW-0233">DNA recombination</keyword>
<dbReference type="GO" id="GO:0006302">
    <property type="term" value="P:double-strand break repair"/>
    <property type="evidence" value="ECO:0007669"/>
    <property type="project" value="TreeGrafter"/>
</dbReference>
<dbReference type="InterPro" id="IPR012340">
    <property type="entry name" value="NA-bd_OB-fold"/>
</dbReference>
<keyword evidence="5 7" id="KW-0234">DNA repair</keyword>
<evidence type="ECO:0000256" key="2">
    <source>
        <dbReference type="ARBA" id="ARBA00021310"/>
    </source>
</evidence>
<evidence type="ECO:0000259" key="8">
    <source>
        <dbReference type="Pfam" id="PF11967"/>
    </source>
</evidence>
<dbReference type="HAMAP" id="MF_00201">
    <property type="entry name" value="RecO"/>
    <property type="match status" value="1"/>
</dbReference>
<dbReference type="InterPro" id="IPR003717">
    <property type="entry name" value="RecO"/>
</dbReference>
<dbReference type="Pfam" id="PF11967">
    <property type="entry name" value="RecO_N"/>
    <property type="match status" value="1"/>
</dbReference>
<dbReference type="GO" id="GO:0043590">
    <property type="term" value="C:bacterial nucleoid"/>
    <property type="evidence" value="ECO:0007669"/>
    <property type="project" value="TreeGrafter"/>
</dbReference>
<organism evidence="9 10">
    <name type="scientific">Candidatus Cellulosilyticum pullistercoris</name>
    <dbReference type="NCBI Taxonomy" id="2838521"/>
    <lineage>
        <taxon>Bacteria</taxon>
        <taxon>Bacillati</taxon>
        <taxon>Bacillota</taxon>
        <taxon>Clostridia</taxon>
        <taxon>Lachnospirales</taxon>
        <taxon>Cellulosilyticaceae</taxon>
        <taxon>Cellulosilyticum</taxon>
    </lineage>
</organism>
<dbReference type="AlphaFoldDB" id="A0A9E2NK91"/>
<evidence type="ECO:0000256" key="4">
    <source>
        <dbReference type="ARBA" id="ARBA00023172"/>
    </source>
</evidence>
<dbReference type="GO" id="GO:0006310">
    <property type="term" value="P:DNA recombination"/>
    <property type="evidence" value="ECO:0007669"/>
    <property type="project" value="UniProtKB-UniRule"/>
</dbReference>
<comment type="function">
    <text evidence="7">Involved in DNA repair and RecF pathway recombination.</text>
</comment>
<dbReference type="Pfam" id="PF02565">
    <property type="entry name" value="RecO_C"/>
    <property type="match status" value="1"/>
</dbReference>